<dbReference type="Pfam" id="PF05567">
    <property type="entry name" value="T4P_PilY1"/>
    <property type="match status" value="1"/>
</dbReference>
<organism evidence="5 6">
    <name type="scientific">Thermocrinis minervae</name>
    <dbReference type="NCBI Taxonomy" id="381751"/>
    <lineage>
        <taxon>Bacteria</taxon>
        <taxon>Pseudomonadati</taxon>
        <taxon>Aquificota</taxon>
        <taxon>Aquificia</taxon>
        <taxon>Aquificales</taxon>
        <taxon>Aquificaceae</taxon>
        <taxon>Thermocrinis</taxon>
    </lineage>
</organism>
<protein>
    <submittedName>
        <fullName evidence="5">Type IV pilus assembly protein PilY1</fullName>
    </submittedName>
</protein>
<dbReference type="RefSeq" id="WP_079653252.1">
    <property type="nucleotide sequence ID" value="NZ_LT670846.1"/>
</dbReference>
<name>A0A1M6Q1I8_9AQUI</name>
<dbReference type="InterPro" id="IPR036465">
    <property type="entry name" value="vWFA_dom_sf"/>
</dbReference>
<feature type="signal peptide" evidence="3">
    <location>
        <begin position="1"/>
        <end position="23"/>
    </location>
</feature>
<dbReference type="OrthoDB" id="7156875at2"/>
<evidence type="ECO:0000256" key="1">
    <source>
        <dbReference type="ARBA" id="ARBA00022723"/>
    </source>
</evidence>
<accession>A0A1M6Q1I8</accession>
<evidence type="ECO:0000313" key="6">
    <source>
        <dbReference type="Proteomes" id="UP000189810"/>
    </source>
</evidence>
<dbReference type="GO" id="GO:0046872">
    <property type="term" value="F:metal ion binding"/>
    <property type="evidence" value="ECO:0007669"/>
    <property type="project" value="UniProtKB-KW"/>
</dbReference>
<proteinExistence type="predicted"/>
<evidence type="ECO:0000256" key="2">
    <source>
        <dbReference type="ARBA" id="ARBA00022837"/>
    </source>
</evidence>
<keyword evidence="1" id="KW-0479">Metal-binding</keyword>
<keyword evidence="3" id="KW-0732">Signal</keyword>
<dbReference type="Proteomes" id="UP000189810">
    <property type="component" value="Chromosome I"/>
</dbReference>
<dbReference type="SUPFAM" id="SSF53300">
    <property type="entry name" value="vWA-like"/>
    <property type="match status" value="1"/>
</dbReference>
<keyword evidence="6" id="KW-1185">Reference proteome</keyword>
<feature type="domain" description="PilY1 beta-propeller" evidence="4">
    <location>
        <begin position="731"/>
        <end position="1027"/>
    </location>
</feature>
<dbReference type="AlphaFoldDB" id="A0A1M6Q1I8"/>
<gene>
    <name evidence="5" type="ORF">SAMN05444391_0036</name>
</gene>
<keyword evidence="2" id="KW-0106">Calcium</keyword>
<feature type="chain" id="PRO_5012477765" evidence="3">
    <location>
        <begin position="24"/>
        <end position="1265"/>
    </location>
</feature>
<dbReference type="EMBL" id="LT670846">
    <property type="protein sequence ID" value="SHK13936.1"/>
    <property type="molecule type" value="Genomic_DNA"/>
</dbReference>
<dbReference type="Gene3D" id="3.40.50.410">
    <property type="entry name" value="von Willebrand factor, type A domain"/>
    <property type="match status" value="1"/>
</dbReference>
<dbReference type="InterPro" id="IPR008707">
    <property type="entry name" value="B-propeller_PilY1"/>
</dbReference>
<evidence type="ECO:0000313" key="5">
    <source>
        <dbReference type="EMBL" id="SHK13936.1"/>
    </source>
</evidence>
<evidence type="ECO:0000259" key="4">
    <source>
        <dbReference type="Pfam" id="PF05567"/>
    </source>
</evidence>
<reference evidence="5 6" key="1">
    <citation type="submission" date="2016-11" db="EMBL/GenBank/DDBJ databases">
        <authorList>
            <person name="Jaros S."/>
            <person name="Januszkiewicz K."/>
            <person name="Wedrychowicz H."/>
        </authorList>
    </citation>
    <scope>NUCLEOTIDE SEQUENCE [LARGE SCALE GENOMIC DNA]</scope>
    <source>
        <strain evidence="5 6">DSM 19557</strain>
    </source>
</reference>
<sequence length="1265" mass="138461">MKRLLLFALILFLTFLKPGDLKAQNMQDYCYVPPSVGNTAQPNVMLLIDVSGSMSWCAYNPGTYGHPGFYTGCCWDPKGCGNTYTGKEEGYFDPNKVYRWTDFCNTGSYRGGCWVETTGTPSPCPGGLNFTFIGPYYYLYVDKNKIYSGSCLNFLIMTRIDLVRWALTGGTLASCPTGVNVNNPPINRCDPESYGTPGDQTSCDSYGCVLKPYLAVDPYNPYLSYFSSIFGNFTVKVPWSRIYDALLFKLKNLSLKPRMGVMFFSDYGIRSNASVYIGDFVTSINDYDVQHPYKNTITHVNVEDPQGGTPTAPALWDTYNYFAQQKPVYGGLSPQSGQDDVYKNPMYQCFDTNNDGMCQGNEFQLVPCAKNFVILLTDGQWNVGGNPADVTCSIDTGFEQYSADPVVPAYWLHKKGFTNKITGIYSYVEAIYGIGLFLGGTGAQSLKNVAMYGSFDRSKQWPDSLSGYPNGECYVDDCSYYTGDFGKGSGCTSLPPSSPDWDANGDGVPDTFFAASNAAQIKDAIYNAILDILRRASSGSTVATLTGRANTSQLVIQPYFLPRYSQGTQTYSWLGFLRAFWVDVWANLREDTIVNKVLNLLSPLVDKVFQLVFNSNTQQTTAYLVSDVNSCTLDSTKAFKDLVPVMDAGCYLANTDPSSRNIYYNKNGTLTAFTTSEASYLQTVWATDSTTAQNIINYVRGQDISGYRSRTLNVGDFCSYTGITGIKTWKLGDIINSSPAVAGSDALNNYHFKYNDVSYAQYVYSSTYKNRPTIVAVGANDGMLHIFRVGSVVSTGDPNNPVALVNSPTDNNNNLVGQEVFAFIPQNALPYLKWYGDSNYCHIPTVDYRVLIFDAYIGGQWRTLLLGAMGFGGKAITTNTTYSSSIFVLDLTDWLNNNLSGTPKLLWERSLPDRTLTLSFPAVAKVGNNWYVLAGTGPSGLSSNGETYSSNTSIYVFNLADGSLYKQISIKVPGVSGLAVGDIAVVDINNDYSDEYAYFGVYGVKSSGGVYGALYRLDLSSWNLSQAFDFGNSPAPVFAAPTFTKDEYGNLWVFFGTGKYLTSADKVITYNNYLIGFKDPLTSTVRLTDLTDVTSYSSLTVSVISSTQMCVCDTSGCSNRTVVTDAYGTVPPTPSVGWYINLGNSEAIISQSAVFGGTLNSLSLVLPQDVCSFSGSSNLYSVFYKTGTPYPRPTVLSPNAVVNNQVQREISLGTGTPPLGNPFQITSSGGEQFQSYAQISTGVILRLQQQTAEGYGGRFLLWIEK</sequence>
<evidence type="ECO:0000256" key="3">
    <source>
        <dbReference type="SAM" id="SignalP"/>
    </source>
</evidence>
<dbReference type="STRING" id="381751.SAMN05444391_0036"/>